<dbReference type="EMBL" id="AP024597">
    <property type="protein sequence ID" value="BCU69429.1"/>
    <property type="molecule type" value="Genomic_DNA"/>
</dbReference>
<evidence type="ECO:0000313" key="2">
    <source>
        <dbReference type="Proteomes" id="UP000825123"/>
    </source>
</evidence>
<dbReference type="RefSeq" id="WP_221289459.1">
    <property type="nucleotide sequence ID" value="NZ_AP024597.1"/>
</dbReference>
<dbReference type="Proteomes" id="UP000825123">
    <property type="component" value="Chromosome"/>
</dbReference>
<sequence length="200" mass="23570">MEIFLYKRQGDYLVPSKEGDVFVTVGNFIVKAYRKHDGSEVSNLRFKLFGKELPLLNKLNELKRASNIEVDENYALAYPDVKTRILKLNQLIGYVFEEYVYRTLSSYFKVKRYEQKAVSLPKMGIPLHNSPDMVVEDKVAVEAKVGTYKKDQITDYEKYYPTGIVVFPWSGECKVEKWVCFYYFIKDHQRVVRYITDLLR</sequence>
<accession>A0A8D5U5V3</accession>
<dbReference type="AlphaFoldDB" id="A0A8D5U5V3"/>
<reference evidence="1 2" key="1">
    <citation type="submission" date="2021-04" db="EMBL/GenBank/DDBJ databases">
        <title>Complete genome sequence of Stygiolobus sp. KN-1.</title>
        <authorList>
            <person name="Nakamura K."/>
            <person name="Sakai H."/>
            <person name="Kurosawa N."/>
        </authorList>
    </citation>
    <scope>NUCLEOTIDE SEQUENCE [LARGE SCALE GENOMIC DNA]</scope>
    <source>
        <strain evidence="1 2">KN-1</strain>
    </source>
</reference>
<proteinExistence type="predicted"/>
<dbReference type="GeneID" id="66162483"/>
<gene>
    <name evidence="1" type="ORF">KN1_07260</name>
</gene>
<dbReference type="KEGG" id="csty:KN1_07260"/>
<keyword evidence="2" id="KW-1185">Reference proteome</keyword>
<protein>
    <submittedName>
        <fullName evidence="1">Uncharacterized protein</fullName>
    </submittedName>
</protein>
<name>A0A8D5U5V3_9CREN</name>
<evidence type="ECO:0000313" key="1">
    <source>
        <dbReference type="EMBL" id="BCU69429.1"/>
    </source>
</evidence>
<organism evidence="1 2">
    <name type="scientific">Stygiolobus caldivivus</name>
    <dbReference type="NCBI Taxonomy" id="2824673"/>
    <lineage>
        <taxon>Archaea</taxon>
        <taxon>Thermoproteota</taxon>
        <taxon>Thermoprotei</taxon>
        <taxon>Sulfolobales</taxon>
        <taxon>Sulfolobaceae</taxon>
        <taxon>Stygiolobus</taxon>
    </lineage>
</organism>